<dbReference type="STRING" id="7375.A0A0L0BQH0"/>
<keyword evidence="3" id="KW-1185">Reference proteome</keyword>
<feature type="compositionally biased region" description="Acidic residues" evidence="1">
    <location>
        <begin position="71"/>
        <end position="82"/>
    </location>
</feature>
<dbReference type="AlphaFoldDB" id="A0A0L0BQH0"/>
<evidence type="ECO:0000313" key="2">
    <source>
        <dbReference type="EMBL" id="KNC22233.1"/>
    </source>
</evidence>
<dbReference type="Proteomes" id="UP000037069">
    <property type="component" value="Unassembled WGS sequence"/>
</dbReference>
<feature type="region of interest" description="Disordered" evidence="1">
    <location>
        <begin position="71"/>
        <end position="101"/>
    </location>
</feature>
<dbReference type="PANTHER" id="PTHR12202">
    <property type="entry name" value="ESF1 HOMOLOG"/>
    <property type="match status" value="1"/>
</dbReference>
<dbReference type="InterPro" id="IPR039754">
    <property type="entry name" value="Esf1"/>
</dbReference>
<reference evidence="2 3" key="1">
    <citation type="journal article" date="2015" name="Nat. Commun.">
        <title>Lucilia cuprina genome unlocks parasitic fly biology to underpin future interventions.</title>
        <authorList>
            <person name="Anstead C.A."/>
            <person name="Korhonen P.K."/>
            <person name="Young N.D."/>
            <person name="Hall R.S."/>
            <person name="Jex A.R."/>
            <person name="Murali S.C."/>
            <person name="Hughes D.S."/>
            <person name="Lee S.F."/>
            <person name="Perry T."/>
            <person name="Stroehlein A.J."/>
            <person name="Ansell B.R."/>
            <person name="Breugelmans B."/>
            <person name="Hofmann A."/>
            <person name="Qu J."/>
            <person name="Dugan S."/>
            <person name="Lee S.L."/>
            <person name="Chao H."/>
            <person name="Dinh H."/>
            <person name="Han Y."/>
            <person name="Doddapaneni H.V."/>
            <person name="Worley K.C."/>
            <person name="Muzny D.M."/>
            <person name="Ioannidis P."/>
            <person name="Waterhouse R.M."/>
            <person name="Zdobnov E.M."/>
            <person name="James P.J."/>
            <person name="Bagnall N.H."/>
            <person name="Kotze A.C."/>
            <person name="Gibbs R.A."/>
            <person name="Richards S."/>
            <person name="Batterham P."/>
            <person name="Gasser R.B."/>
        </authorList>
    </citation>
    <scope>NUCLEOTIDE SEQUENCE [LARGE SCALE GENOMIC DNA]</scope>
    <source>
        <strain evidence="2 3">LS</strain>
        <tissue evidence="2">Full body</tissue>
    </source>
</reference>
<dbReference type="PANTHER" id="PTHR12202:SF0">
    <property type="entry name" value="ESF1 HOMOLOG"/>
    <property type="match status" value="1"/>
</dbReference>
<name>A0A0L0BQH0_LUCCU</name>
<proteinExistence type="predicted"/>
<evidence type="ECO:0000313" key="3">
    <source>
        <dbReference type="Proteomes" id="UP000037069"/>
    </source>
</evidence>
<gene>
    <name evidence="2" type="ORF">FF38_09594</name>
</gene>
<feature type="non-terminal residue" evidence="2">
    <location>
        <position position="101"/>
    </location>
</feature>
<organism evidence="2 3">
    <name type="scientific">Lucilia cuprina</name>
    <name type="common">Green bottle fly</name>
    <name type="synonym">Australian sheep blowfly</name>
    <dbReference type="NCBI Taxonomy" id="7375"/>
    <lineage>
        <taxon>Eukaryota</taxon>
        <taxon>Metazoa</taxon>
        <taxon>Ecdysozoa</taxon>
        <taxon>Arthropoda</taxon>
        <taxon>Hexapoda</taxon>
        <taxon>Insecta</taxon>
        <taxon>Pterygota</taxon>
        <taxon>Neoptera</taxon>
        <taxon>Endopterygota</taxon>
        <taxon>Diptera</taxon>
        <taxon>Brachycera</taxon>
        <taxon>Muscomorpha</taxon>
        <taxon>Oestroidea</taxon>
        <taxon>Calliphoridae</taxon>
        <taxon>Luciliinae</taxon>
        <taxon>Lucilia</taxon>
    </lineage>
</organism>
<comment type="caution">
    <text evidence="2">The sequence shown here is derived from an EMBL/GenBank/DDBJ whole genome shotgun (WGS) entry which is preliminary data.</text>
</comment>
<accession>A0A0L0BQH0</accession>
<evidence type="ECO:0000256" key="1">
    <source>
        <dbReference type="SAM" id="MobiDB-lite"/>
    </source>
</evidence>
<sequence>MSGKDSRFKAIETDPRFKLPKKKSIRGNVDSRFKSALENDKRFSKKATIDKYGRKIEAKDTMEELQKYYNFEDEEKDSDSNSDETSVYVDAEQEPTEASSG</sequence>
<protein>
    <submittedName>
        <fullName evidence="2">Uncharacterized protein</fullName>
    </submittedName>
</protein>
<dbReference type="EMBL" id="JRES01001531">
    <property type="protein sequence ID" value="KNC22233.1"/>
    <property type="molecule type" value="Genomic_DNA"/>
</dbReference>
<dbReference type="GO" id="GO:0003723">
    <property type="term" value="F:RNA binding"/>
    <property type="evidence" value="ECO:0007669"/>
    <property type="project" value="TreeGrafter"/>
</dbReference>
<dbReference type="GO" id="GO:0006364">
    <property type="term" value="P:rRNA processing"/>
    <property type="evidence" value="ECO:0007669"/>
    <property type="project" value="InterPro"/>
</dbReference>